<dbReference type="AlphaFoldDB" id="A0A848KVX0"/>
<keyword evidence="3" id="KW-1185">Reference proteome</keyword>
<proteinExistence type="predicted"/>
<feature type="chain" id="PRO_5033042266" evidence="1">
    <location>
        <begin position="28"/>
        <end position="75"/>
    </location>
</feature>
<feature type="signal peptide" evidence="1">
    <location>
        <begin position="1"/>
        <end position="27"/>
    </location>
</feature>
<evidence type="ECO:0000256" key="1">
    <source>
        <dbReference type="SAM" id="SignalP"/>
    </source>
</evidence>
<dbReference type="RefSeq" id="WP_170194712.1">
    <property type="nucleotide sequence ID" value="NZ_JABBNB010000012.1"/>
</dbReference>
<evidence type="ECO:0000313" key="3">
    <source>
        <dbReference type="Proteomes" id="UP000550729"/>
    </source>
</evidence>
<dbReference type="EMBL" id="JABBNB010000012">
    <property type="protein sequence ID" value="NMO02207.1"/>
    <property type="molecule type" value="Genomic_DNA"/>
</dbReference>
<organism evidence="2 3">
    <name type="scientific">Gordonia asplenii</name>
    <dbReference type="NCBI Taxonomy" id="2725283"/>
    <lineage>
        <taxon>Bacteria</taxon>
        <taxon>Bacillati</taxon>
        <taxon>Actinomycetota</taxon>
        <taxon>Actinomycetes</taxon>
        <taxon>Mycobacteriales</taxon>
        <taxon>Gordoniaceae</taxon>
        <taxon>Gordonia</taxon>
    </lineage>
</organism>
<dbReference type="Proteomes" id="UP000550729">
    <property type="component" value="Unassembled WGS sequence"/>
</dbReference>
<comment type="caution">
    <text evidence="2">The sequence shown here is derived from an EMBL/GenBank/DDBJ whole genome shotgun (WGS) entry which is preliminary data.</text>
</comment>
<evidence type="ECO:0000313" key="2">
    <source>
        <dbReference type="EMBL" id="NMO02207.1"/>
    </source>
</evidence>
<keyword evidence="1" id="KW-0732">Signal</keyword>
<reference evidence="2 3" key="1">
    <citation type="submission" date="2020-04" db="EMBL/GenBank/DDBJ databases">
        <title>Gordonia sp. nov. TBRC 11910.</title>
        <authorList>
            <person name="Suriyachadkun C."/>
        </authorList>
    </citation>
    <scope>NUCLEOTIDE SEQUENCE [LARGE SCALE GENOMIC DNA]</scope>
    <source>
        <strain evidence="2 3">TBRC 11910</strain>
    </source>
</reference>
<sequence>MNTAFKRALAGGLLAMAAVAVGGPAEASAHGYSYHYYYFRPDYPTHQNIVGLSTPNPSKGDCKPFCGDIRLKPAF</sequence>
<protein>
    <submittedName>
        <fullName evidence="2">Uncharacterized protein</fullName>
    </submittedName>
</protein>
<accession>A0A848KVX0</accession>
<gene>
    <name evidence="2" type="ORF">HH308_13395</name>
</gene>
<name>A0A848KVX0_9ACTN</name>